<proteinExistence type="predicted"/>
<dbReference type="Proteomes" id="UP000799754">
    <property type="component" value="Unassembled WGS sequence"/>
</dbReference>
<gene>
    <name evidence="1" type="ORF">BU25DRAFT_469636</name>
</gene>
<dbReference type="EMBL" id="MU006718">
    <property type="protein sequence ID" value="KAF2627185.1"/>
    <property type="molecule type" value="Genomic_DNA"/>
</dbReference>
<name>A0ACB6RYS3_9PLEO</name>
<comment type="caution">
    <text evidence="1">The sequence shown here is derived from an EMBL/GenBank/DDBJ whole genome shotgun (WGS) entry which is preliminary data.</text>
</comment>
<evidence type="ECO:0000313" key="1">
    <source>
        <dbReference type="EMBL" id="KAF2627185.1"/>
    </source>
</evidence>
<evidence type="ECO:0000313" key="2">
    <source>
        <dbReference type="Proteomes" id="UP000799754"/>
    </source>
</evidence>
<keyword evidence="2" id="KW-1185">Reference proteome</keyword>
<sequence length="582" mass="63067">MADTFDFVVVGAGTSGCLLAHHLANSPAKPTVLVLEAGAQPSGDFLNAPAHRYHAAIFRPDLDHGYVSEPESALNSRTIAYTRGKGLGGSSILNFGVYLKGSAADYNEWAERVGDDAWRWETVMRDYAAIETYEFDGAEEYRHLARPEPSAHGKEGKVKIGLPPQLEKGVLATMQALVDAGEEVNLDPNNGNPIGMSVFPYSYSKDGRSTSAIAHLKDAGRNLKVWTDASVERFVWSGDGERVVGVEIAGGRRAHAAKEVILCAGAIDSPRLLLVNGIGPKSELESVGVTVKKDLPGVGKHLQDHVLAFMSVEVDGAMNDRWAFESDENSMSEAVALWEKDKTGAFALQHSCLWGGFLKHPELSSFPEYTALPASTQQFLAKDNVPTFEFINNCLAWPPGVQIEKGNSYMTCIAFLMNPQSEGSVTLRSSDPNDKPIINLNFLTHPYDARIMREAVRSVWAKITHNEVLKASIKRMLCGPASLSDADVDAFVRDNASTVWHANGSVMMGKEGEKGACVDKDYKVLGVKGLRVADLSVCPLTTNNHTQPTAYLVGYKAAQRLIEEYELGTAGGAKKGIILAKM</sequence>
<organism evidence="1 2">
    <name type="scientific">Macroventuria anomochaeta</name>
    <dbReference type="NCBI Taxonomy" id="301207"/>
    <lineage>
        <taxon>Eukaryota</taxon>
        <taxon>Fungi</taxon>
        <taxon>Dikarya</taxon>
        <taxon>Ascomycota</taxon>
        <taxon>Pezizomycotina</taxon>
        <taxon>Dothideomycetes</taxon>
        <taxon>Pleosporomycetidae</taxon>
        <taxon>Pleosporales</taxon>
        <taxon>Pleosporineae</taxon>
        <taxon>Didymellaceae</taxon>
        <taxon>Macroventuria</taxon>
    </lineage>
</organism>
<reference evidence="1" key="1">
    <citation type="journal article" date="2020" name="Stud. Mycol.">
        <title>101 Dothideomycetes genomes: a test case for predicting lifestyles and emergence of pathogens.</title>
        <authorList>
            <person name="Haridas S."/>
            <person name="Albert R."/>
            <person name="Binder M."/>
            <person name="Bloem J."/>
            <person name="Labutti K."/>
            <person name="Salamov A."/>
            <person name="Andreopoulos B."/>
            <person name="Baker S."/>
            <person name="Barry K."/>
            <person name="Bills G."/>
            <person name="Bluhm B."/>
            <person name="Cannon C."/>
            <person name="Castanera R."/>
            <person name="Culley D."/>
            <person name="Daum C."/>
            <person name="Ezra D."/>
            <person name="Gonzalez J."/>
            <person name="Henrissat B."/>
            <person name="Kuo A."/>
            <person name="Liang C."/>
            <person name="Lipzen A."/>
            <person name="Lutzoni F."/>
            <person name="Magnuson J."/>
            <person name="Mondo S."/>
            <person name="Nolan M."/>
            <person name="Ohm R."/>
            <person name="Pangilinan J."/>
            <person name="Park H.-J."/>
            <person name="Ramirez L."/>
            <person name="Alfaro M."/>
            <person name="Sun H."/>
            <person name="Tritt A."/>
            <person name="Yoshinaga Y."/>
            <person name="Zwiers L.-H."/>
            <person name="Turgeon B."/>
            <person name="Goodwin S."/>
            <person name="Spatafora J."/>
            <person name="Crous P."/>
            <person name="Grigoriev I."/>
        </authorList>
    </citation>
    <scope>NUCLEOTIDE SEQUENCE</scope>
    <source>
        <strain evidence="1">CBS 525.71</strain>
    </source>
</reference>
<protein>
    <submittedName>
        <fullName evidence="1">GMC oxidoreductase</fullName>
    </submittedName>
</protein>
<accession>A0ACB6RYS3</accession>